<evidence type="ECO:0000313" key="2">
    <source>
        <dbReference type="Proteomes" id="UP001562425"/>
    </source>
</evidence>
<dbReference type="EMBL" id="JBEHCU010006133">
    <property type="protein sequence ID" value="KAL1397818.1"/>
    <property type="molecule type" value="Genomic_DNA"/>
</dbReference>
<name>A0ABD1DDS1_CULPP</name>
<dbReference type="Proteomes" id="UP001562425">
    <property type="component" value="Unassembled WGS sequence"/>
</dbReference>
<dbReference type="AlphaFoldDB" id="A0ABD1DDS1"/>
<reference evidence="1 2" key="1">
    <citation type="submission" date="2024-05" db="EMBL/GenBank/DDBJ databases">
        <title>Culex pipiens pipiens assembly and annotation.</title>
        <authorList>
            <person name="Alout H."/>
            <person name="Durand T."/>
        </authorList>
    </citation>
    <scope>NUCLEOTIDE SEQUENCE [LARGE SCALE GENOMIC DNA]</scope>
    <source>
        <strain evidence="1">HA-2024</strain>
        <tissue evidence="1">Whole body</tissue>
    </source>
</reference>
<organism evidence="1 2">
    <name type="scientific">Culex pipiens pipiens</name>
    <name type="common">Northern house mosquito</name>
    <dbReference type="NCBI Taxonomy" id="38569"/>
    <lineage>
        <taxon>Eukaryota</taxon>
        <taxon>Metazoa</taxon>
        <taxon>Ecdysozoa</taxon>
        <taxon>Arthropoda</taxon>
        <taxon>Hexapoda</taxon>
        <taxon>Insecta</taxon>
        <taxon>Pterygota</taxon>
        <taxon>Neoptera</taxon>
        <taxon>Endopterygota</taxon>
        <taxon>Diptera</taxon>
        <taxon>Nematocera</taxon>
        <taxon>Culicoidea</taxon>
        <taxon>Culicidae</taxon>
        <taxon>Culicinae</taxon>
        <taxon>Culicini</taxon>
        <taxon>Culex</taxon>
        <taxon>Culex</taxon>
    </lineage>
</organism>
<comment type="caution">
    <text evidence="1">The sequence shown here is derived from an EMBL/GenBank/DDBJ whole genome shotgun (WGS) entry which is preliminary data.</text>
</comment>
<keyword evidence="2" id="KW-1185">Reference proteome</keyword>
<proteinExistence type="predicted"/>
<evidence type="ECO:0000313" key="1">
    <source>
        <dbReference type="EMBL" id="KAL1397818.1"/>
    </source>
</evidence>
<sequence length="75" mass="8243">MDRLEITQSAFHPATASQVWVTKANQFLSELCPIYSPLGKLVEDYCISPTFICGHPQIMSPLAILPAIELNDPAV</sequence>
<accession>A0ABD1DDS1</accession>
<protein>
    <submittedName>
        <fullName evidence="1">Uncharacterized protein</fullName>
    </submittedName>
</protein>
<gene>
    <name evidence="1" type="ORF">pipiens_009450</name>
</gene>